<keyword evidence="3" id="KW-1185">Reference proteome</keyword>
<dbReference type="Proteomes" id="UP000576082">
    <property type="component" value="Unassembled WGS sequence"/>
</dbReference>
<evidence type="ECO:0000313" key="3">
    <source>
        <dbReference type="Proteomes" id="UP000576082"/>
    </source>
</evidence>
<organism evidence="2 3">
    <name type="scientific">Flammeovirga aprica JL-4</name>
    <dbReference type="NCBI Taxonomy" id="694437"/>
    <lineage>
        <taxon>Bacteria</taxon>
        <taxon>Pseudomonadati</taxon>
        <taxon>Bacteroidota</taxon>
        <taxon>Cytophagia</taxon>
        <taxon>Cytophagales</taxon>
        <taxon>Flammeovirgaceae</taxon>
        <taxon>Flammeovirga</taxon>
    </lineage>
</organism>
<protein>
    <submittedName>
        <fullName evidence="2">Uncharacterized protein</fullName>
    </submittedName>
</protein>
<proteinExistence type="predicted"/>
<dbReference type="AlphaFoldDB" id="A0A7X9S031"/>
<reference evidence="2 3" key="1">
    <citation type="submission" date="2020-04" db="EMBL/GenBank/DDBJ databases">
        <title>Flammeovirga sp. SR4, a novel species isolated from seawater.</title>
        <authorList>
            <person name="Wang X."/>
        </authorList>
    </citation>
    <scope>NUCLEOTIDE SEQUENCE [LARGE SCALE GENOMIC DNA]</scope>
    <source>
        <strain evidence="2 3">ATCC 23126</strain>
    </source>
</reference>
<keyword evidence="1" id="KW-0812">Transmembrane</keyword>
<dbReference type="EMBL" id="JABANE010000119">
    <property type="protein sequence ID" value="NME71871.1"/>
    <property type="molecule type" value="Genomic_DNA"/>
</dbReference>
<accession>A0A7X9S031</accession>
<dbReference type="RefSeq" id="WP_169660073.1">
    <property type="nucleotide sequence ID" value="NZ_JABANE010000119.1"/>
</dbReference>
<feature type="transmembrane region" description="Helical" evidence="1">
    <location>
        <begin position="69"/>
        <end position="85"/>
    </location>
</feature>
<name>A0A7X9S031_9BACT</name>
<gene>
    <name evidence="2" type="ORF">HHU12_28150</name>
</gene>
<keyword evidence="1" id="KW-1133">Transmembrane helix</keyword>
<comment type="caution">
    <text evidence="2">The sequence shown here is derived from an EMBL/GenBank/DDBJ whole genome shotgun (WGS) entry which is preliminary data.</text>
</comment>
<evidence type="ECO:0000313" key="2">
    <source>
        <dbReference type="EMBL" id="NME71871.1"/>
    </source>
</evidence>
<keyword evidence="1" id="KW-0472">Membrane</keyword>
<evidence type="ECO:0000256" key="1">
    <source>
        <dbReference type="SAM" id="Phobius"/>
    </source>
</evidence>
<sequence length="118" mass="13399">MTYSSEAHQDRGKVQLIATKMMITNKKTAKATRTQLLSEGYDSDIVEEVIENIKSVISSENMRKLKKEMLYGGAILLSMVVLKLMGFKISFTDFTLLTSMIGLRAGYWFLKDQGFNLF</sequence>